<proteinExistence type="predicted"/>
<accession>A0A8X7MWM5</accession>
<reference evidence="2" key="1">
    <citation type="submission" date="2016-04" db="EMBL/GenBank/DDBJ databases">
        <authorList>
            <person name="Nguyen H.D."/>
            <person name="Samba Siva P."/>
            <person name="Cullis J."/>
            <person name="Levesque C.A."/>
            <person name="Hambleton S."/>
        </authorList>
    </citation>
    <scope>NUCLEOTIDE SEQUENCE</scope>
    <source>
        <strain evidence="2">DAOMC 236426</strain>
    </source>
</reference>
<keyword evidence="3" id="KW-1185">Reference proteome</keyword>
<sequence>MAAAGSEESSPLTRQRMQQQQVPPARGTVPASRTVIPEDERAEALRADSWQVANRPPQLPQQQQMPQPQQILYQQQQPMEVAEVKFAEATCDLFRSACEACYILCWTAMIDAAIRDPLNPVDPHRKPRWYLPSARSTSLHAALQLQHPLPLAVHRTRHPLKSGGRPLAAGRTF</sequence>
<organism evidence="2 3">
    <name type="scientific">Tilletia controversa</name>
    <name type="common">dwarf bunt fungus</name>
    <dbReference type="NCBI Taxonomy" id="13291"/>
    <lineage>
        <taxon>Eukaryota</taxon>
        <taxon>Fungi</taxon>
        <taxon>Dikarya</taxon>
        <taxon>Basidiomycota</taxon>
        <taxon>Ustilaginomycotina</taxon>
        <taxon>Exobasidiomycetes</taxon>
        <taxon>Tilletiales</taxon>
        <taxon>Tilletiaceae</taxon>
        <taxon>Tilletia</taxon>
    </lineage>
</organism>
<evidence type="ECO:0000313" key="3">
    <source>
        <dbReference type="Proteomes" id="UP000077684"/>
    </source>
</evidence>
<gene>
    <name evidence="2" type="ORF">A4X06_0g1995</name>
</gene>
<protein>
    <submittedName>
        <fullName evidence="2">Uncharacterized protein</fullName>
    </submittedName>
</protein>
<comment type="caution">
    <text evidence="2">The sequence shown here is derived from an EMBL/GenBank/DDBJ whole genome shotgun (WGS) entry which is preliminary data.</text>
</comment>
<name>A0A8X7MWM5_9BASI</name>
<evidence type="ECO:0000313" key="2">
    <source>
        <dbReference type="EMBL" id="KAE8252704.1"/>
    </source>
</evidence>
<evidence type="ECO:0000256" key="1">
    <source>
        <dbReference type="SAM" id="MobiDB-lite"/>
    </source>
</evidence>
<feature type="region of interest" description="Disordered" evidence="1">
    <location>
        <begin position="1"/>
        <end position="41"/>
    </location>
</feature>
<dbReference type="EMBL" id="LWDE02000140">
    <property type="protein sequence ID" value="KAE8252704.1"/>
    <property type="molecule type" value="Genomic_DNA"/>
</dbReference>
<feature type="compositionally biased region" description="Polar residues" evidence="1">
    <location>
        <begin position="7"/>
        <end position="22"/>
    </location>
</feature>
<dbReference type="AlphaFoldDB" id="A0A8X7MWM5"/>
<reference evidence="2" key="2">
    <citation type="journal article" date="2019" name="IMA Fungus">
        <title>Genome sequencing and comparison of five Tilletia species to identify candidate genes for the detection of regulated species infecting wheat.</title>
        <authorList>
            <person name="Nguyen H.D.T."/>
            <person name="Sultana T."/>
            <person name="Kesanakurti P."/>
            <person name="Hambleton S."/>
        </authorList>
    </citation>
    <scope>NUCLEOTIDE SEQUENCE</scope>
    <source>
        <strain evidence="2">DAOMC 236426</strain>
    </source>
</reference>
<dbReference type="Proteomes" id="UP000077684">
    <property type="component" value="Unassembled WGS sequence"/>
</dbReference>